<feature type="domain" description="WCX" evidence="2">
    <location>
        <begin position="217"/>
        <end position="293"/>
    </location>
</feature>
<sequence length="298" mass="35793">MAKNLFNRYIWLVNTIYRNRRLTLKEINAKWIETDYSEGKEIPLRTFHNHREAIQDLFDININCDKSTYEYYIEDADEFTKGGVRNWLLNTFAVSDLINESHRVRDRIIFENIPSGQRFLAPLIEAIRDNQVLRLTYRGYNRSVPSEYEIEPYFLKIFKQRWYLIARTPRYEGLRVYALDRMIALTAIGKRFVFPAGFSPAAYMYDYFGIVQDESHPVTILVKAYDGQDNYLRDLPLHHSQEEVEQRENYTLFRYRLKPTYDFCQEILSFGYRLEVVSPENLRLRIKEMLEQTMARYC</sequence>
<dbReference type="InterPro" id="IPR026881">
    <property type="entry name" value="WYL_dom"/>
</dbReference>
<evidence type="ECO:0000259" key="2">
    <source>
        <dbReference type="Pfam" id="PF25583"/>
    </source>
</evidence>
<evidence type="ECO:0000313" key="3">
    <source>
        <dbReference type="EMBL" id="MCP9611616.1"/>
    </source>
</evidence>
<dbReference type="Pfam" id="PF13280">
    <property type="entry name" value="WYL"/>
    <property type="match status" value="1"/>
</dbReference>
<accession>A0ABT1MK56</accession>
<organism evidence="3 4">
    <name type="scientific">Coprobacter tertius</name>
    <dbReference type="NCBI Taxonomy" id="2944915"/>
    <lineage>
        <taxon>Bacteria</taxon>
        <taxon>Pseudomonadati</taxon>
        <taxon>Bacteroidota</taxon>
        <taxon>Bacteroidia</taxon>
        <taxon>Bacteroidales</taxon>
        <taxon>Barnesiellaceae</taxon>
        <taxon>Coprobacter</taxon>
    </lineage>
</organism>
<name>A0ABT1MK56_9BACT</name>
<comment type="caution">
    <text evidence="3">The sequence shown here is derived from an EMBL/GenBank/DDBJ whole genome shotgun (WGS) entry which is preliminary data.</text>
</comment>
<dbReference type="EMBL" id="JANDHW010000004">
    <property type="protein sequence ID" value="MCP9611616.1"/>
    <property type="molecule type" value="Genomic_DNA"/>
</dbReference>
<keyword evidence="4" id="KW-1185">Reference proteome</keyword>
<dbReference type="Proteomes" id="UP001205603">
    <property type="component" value="Unassembled WGS sequence"/>
</dbReference>
<reference evidence="3 4" key="1">
    <citation type="submission" date="2022-07" db="EMBL/GenBank/DDBJ databases">
        <title>Fecal culturing of patients with breast cancer.</title>
        <authorList>
            <person name="Teng N.M.Y."/>
            <person name="Kiu R."/>
            <person name="Evans R."/>
            <person name="Baker D.J."/>
            <person name="Zenner C."/>
            <person name="Robinson S.D."/>
            <person name="Hall L.J."/>
        </authorList>
    </citation>
    <scope>NUCLEOTIDE SEQUENCE [LARGE SCALE GENOMIC DNA]</scope>
    <source>
        <strain evidence="3 4">LH1063</strain>
    </source>
</reference>
<protein>
    <submittedName>
        <fullName evidence="3">WYL domain-containing protein</fullName>
    </submittedName>
</protein>
<dbReference type="PROSITE" id="PS52050">
    <property type="entry name" value="WYL"/>
    <property type="match status" value="1"/>
</dbReference>
<dbReference type="RefSeq" id="WP_255026495.1">
    <property type="nucleotide sequence ID" value="NZ_JANDHW010000004.1"/>
</dbReference>
<proteinExistence type="predicted"/>
<dbReference type="Pfam" id="PF25583">
    <property type="entry name" value="WCX"/>
    <property type="match status" value="1"/>
</dbReference>
<evidence type="ECO:0000313" key="4">
    <source>
        <dbReference type="Proteomes" id="UP001205603"/>
    </source>
</evidence>
<dbReference type="PANTHER" id="PTHR34580:SF9">
    <property type="entry name" value="SLL5097 PROTEIN"/>
    <property type="match status" value="1"/>
</dbReference>
<feature type="domain" description="WYL" evidence="1">
    <location>
        <begin position="119"/>
        <end position="186"/>
    </location>
</feature>
<dbReference type="InterPro" id="IPR051534">
    <property type="entry name" value="CBASS_pafABC_assoc_protein"/>
</dbReference>
<gene>
    <name evidence="3" type="ORF">NMU02_05875</name>
</gene>
<dbReference type="PANTHER" id="PTHR34580">
    <property type="match status" value="1"/>
</dbReference>
<evidence type="ECO:0000259" key="1">
    <source>
        <dbReference type="Pfam" id="PF13280"/>
    </source>
</evidence>
<dbReference type="InterPro" id="IPR057727">
    <property type="entry name" value="WCX_dom"/>
</dbReference>